<organism evidence="2 3">
    <name type="scientific">Salmo trutta</name>
    <name type="common">Brown trout</name>
    <dbReference type="NCBI Taxonomy" id="8032"/>
    <lineage>
        <taxon>Eukaryota</taxon>
        <taxon>Metazoa</taxon>
        <taxon>Chordata</taxon>
        <taxon>Craniata</taxon>
        <taxon>Vertebrata</taxon>
        <taxon>Euteleostomi</taxon>
        <taxon>Actinopterygii</taxon>
        <taxon>Neopterygii</taxon>
        <taxon>Teleostei</taxon>
        <taxon>Protacanthopterygii</taxon>
        <taxon>Salmoniformes</taxon>
        <taxon>Salmonidae</taxon>
        <taxon>Salmoninae</taxon>
        <taxon>Salmo</taxon>
    </lineage>
</organism>
<feature type="region of interest" description="Disordered" evidence="1">
    <location>
        <begin position="99"/>
        <end position="146"/>
    </location>
</feature>
<name>A0A673WZK5_SALTR</name>
<evidence type="ECO:0000256" key="1">
    <source>
        <dbReference type="SAM" id="MobiDB-lite"/>
    </source>
</evidence>
<dbReference type="InParanoid" id="A0A673WZK5"/>
<evidence type="ECO:0000313" key="2">
    <source>
        <dbReference type="Ensembl" id="ENSSTUP00000017454.1"/>
    </source>
</evidence>
<dbReference type="InterPro" id="IPR038765">
    <property type="entry name" value="Papain-like_cys_pep_sf"/>
</dbReference>
<keyword evidence="3" id="KW-1185">Reference proteome</keyword>
<reference evidence="2" key="2">
    <citation type="submission" date="2025-09" db="UniProtKB">
        <authorList>
            <consortium name="Ensembl"/>
        </authorList>
    </citation>
    <scope>IDENTIFICATION</scope>
</reference>
<dbReference type="GeneTree" id="ENSGT00940000156309"/>
<evidence type="ECO:0000313" key="3">
    <source>
        <dbReference type="Proteomes" id="UP000472277"/>
    </source>
</evidence>
<dbReference type="SUPFAM" id="SSF54001">
    <property type="entry name" value="Cysteine proteinases"/>
    <property type="match status" value="1"/>
</dbReference>
<feature type="compositionally biased region" description="Polar residues" evidence="1">
    <location>
        <begin position="116"/>
        <end position="126"/>
    </location>
</feature>
<accession>A0A673WZK5</accession>
<dbReference type="Proteomes" id="UP000472277">
    <property type="component" value="Chromosome 7"/>
</dbReference>
<dbReference type="AlphaFoldDB" id="A0A673WZK5"/>
<sequence length="346" mass="39442">MCEVLGLRNSGGSFAQNHWTNGLTLAGVPATDRREVTGPGNQVDSMPHRVLSTSMHLKLGWHEEEANMWALEEHMDMYQEEDGGFIWGEPGEDDWTAPLLSPSHDQSRHTARDSGSLAQIKTQANGNRYLHSRQKPVRSHLNGGSQGCFQERDDIEAGDGMLDEFLQQYGSMIPIHVDKLQDIFPMIVQQLIQSYQRLSGTEGVLCPPMDDLSTLYGLNCLNDSLTFENNTISTSQLMPPKQFFSRWTSSRRGYCLSLSTWRWSLVCVDVPQRAIMYFDSQLTLNYHCPKVSVVYLPGIKFTLFPPQYCKFLALEQPFSFGQLDMPKLRRLMYKQLSLQHCSLCWF</sequence>
<reference evidence="2" key="1">
    <citation type="submission" date="2025-08" db="UniProtKB">
        <authorList>
            <consortium name="Ensembl"/>
        </authorList>
    </citation>
    <scope>IDENTIFICATION</scope>
</reference>
<protein>
    <submittedName>
        <fullName evidence="2">SUMO specific peptidase 3a</fullName>
    </submittedName>
</protein>
<proteinExistence type="predicted"/>
<dbReference type="Ensembl" id="ENSSTUT00000018384.1">
    <property type="protein sequence ID" value="ENSSTUP00000017454.1"/>
    <property type="gene ID" value="ENSSTUG00000007898.1"/>
</dbReference>